<dbReference type="SUPFAM" id="SSF55874">
    <property type="entry name" value="ATPase domain of HSP90 chaperone/DNA topoisomerase II/histidine kinase"/>
    <property type="match status" value="1"/>
</dbReference>
<accession>A0A3L7A646</accession>
<evidence type="ECO:0000256" key="1">
    <source>
        <dbReference type="ARBA" id="ARBA00000085"/>
    </source>
</evidence>
<dbReference type="GO" id="GO:0009927">
    <property type="term" value="F:histidine phosphotransfer kinase activity"/>
    <property type="evidence" value="ECO:0007669"/>
    <property type="project" value="TreeGrafter"/>
</dbReference>
<dbReference type="PRINTS" id="PR00344">
    <property type="entry name" value="BCTRLSENSOR"/>
</dbReference>
<dbReference type="Pfam" id="PF02518">
    <property type="entry name" value="HATPase_c"/>
    <property type="match status" value="1"/>
</dbReference>
<evidence type="ECO:0000256" key="2">
    <source>
        <dbReference type="ARBA" id="ARBA00012438"/>
    </source>
</evidence>
<evidence type="ECO:0000256" key="5">
    <source>
        <dbReference type="ARBA" id="ARBA00022777"/>
    </source>
</evidence>
<dbReference type="SMART" id="SM00387">
    <property type="entry name" value="HATPase_c"/>
    <property type="match status" value="1"/>
</dbReference>
<dbReference type="PANTHER" id="PTHR43047">
    <property type="entry name" value="TWO-COMPONENT HISTIDINE PROTEIN KINASE"/>
    <property type="match status" value="1"/>
</dbReference>
<dbReference type="InterPro" id="IPR005467">
    <property type="entry name" value="His_kinase_dom"/>
</dbReference>
<dbReference type="InterPro" id="IPR003661">
    <property type="entry name" value="HisK_dim/P_dom"/>
</dbReference>
<comment type="catalytic activity">
    <reaction evidence="1">
        <text>ATP + protein L-histidine = ADP + protein N-phospho-L-histidine.</text>
        <dbReference type="EC" id="2.7.13.3"/>
    </reaction>
</comment>
<evidence type="ECO:0000259" key="7">
    <source>
        <dbReference type="PROSITE" id="PS50109"/>
    </source>
</evidence>
<feature type="domain" description="Histidine kinase" evidence="7">
    <location>
        <begin position="231"/>
        <end position="450"/>
    </location>
</feature>
<dbReference type="OrthoDB" id="9801651at2"/>
<keyword evidence="6" id="KW-0812">Transmembrane</keyword>
<dbReference type="EMBL" id="RCTF01000014">
    <property type="protein sequence ID" value="RLP75796.1"/>
    <property type="molecule type" value="Genomic_DNA"/>
</dbReference>
<evidence type="ECO:0000313" key="8">
    <source>
        <dbReference type="EMBL" id="RLP75796.1"/>
    </source>
</evidence>
<dbReference type="EC" id="2.7.13.3" evidence="2"/>
<sequence length="484" mass="50033">MGRLARLGRVTATLLGLLALIAAASAGIVFLAEAGGLASGALADAFFLFGVALVCAALAAVARGLAASAAQVGRREAEDDALLVTRHNRQGETMAVERLEGPFRSAPAASAEAALGAAFAGRPQAAADPGAGLLGAGVYERILVADRPSFLSALALAARGVPATCDLRARAVAGGPPAFLPFEVRILPARRGEVRCIWREASAHKARAEAEARGRAEAEAANAAKSRFLAAMSHELRTPLNAIIGFSEILATEAGGPIDDARKADYARIIHDSGRHLLGLVNDILDLSRVEAGAYTLDIEPVDPAELVGGCVEMMQVEAARRTIVIRTALAARLPAVEADRRALRQILLNLIANAVKFTPEGGRVQVALRAEADRLVVRVRDSGPGMGPDELKRLGEPFFQAGDADQRARGSGLGLAVVKGLVGLHGGAFDVDSTLGRGTCVTVRLPLCDAARAPAAAEDASGAEVVAPFALRAGTEHSARRTA</sequence>
<keyword evidence="5 8" id="KW-0418">Kinase</keyword>
<dbReference type="InterPro" id="IPR036097">
    <property type="entry name" value="HisK_dim/P_sf"/>
</dbReference>
<dbReference type="Gene3D" id="3.30.565.10">
    <property type="entry name" value="Histidine kinase-like ATPase, C-terminal domain"/>
    <property type="match status" value="1"/>
</dbReference>
<comment type="caution">
    <text evidence="8">The sequence shown here is derived from an EMBL/GenBank/DDBJ whole genome shotgun (WGS) entry which is preliminary data.</text>
</comment>
<organism evidence="8 9">
    <name type="scientific">Xanthobacter tagetidis</name>
    <dbReference type="NCBI Taxonomy" id="60216"/>
    <lineage>
        <taxon>Bacteria</taxon>
        <taxon>Pseudomonadati</taxon>
        <taxon>Pseudomonadota</taxon>
        <taxon>Alphaproteobacteria</taxon>
        <taxon>Hyphomicrobiales</taxon>
        <taxon>Xanthobacteraceae</taxon>
        <taxon>Xanthobacter</taxon>
    </lineage>
</organism>
<dbReference type="Pfam" id="PF00512">
    <property type="entry name" value="HisKA"/>
    <property type="match status" value="1"/>
</dbReference>
<keyword evidence="6" id="KW-0472">Membrane</keyword>
<keyword evidence="9" id="KW-1185">Reference proteome</keyword>
<evidence type="ECO:0000313" key="9">
    <source>
        <dbReference type="Proteomes" id="UP000269692"/>
    </source>
</evidence>
<evidence type="ECO:0000256" key="4">
    <source>
        <dbReference type="ARBA" id="ARBA00022679"/>
    </source>
</evidence>
<dbReference type="InterPro" id="IPR036890">
    <property type="entry name" value="HATPase_C_sf"/>
</dbReference>
<dbReference type="InterPro" id="IPR004358">
    <property type="entry name" value="Sig_transdc_His_kin-like_C"/>
</dbReference>
<reference evidence="8 9" key="1">
    <citation type="submission" date="2018-10" db="EMBL/GenBank/DDBJ databases">
        <title>Xanthobacter tagetidis genome sequencing and assembly.</title>
        <authorList>
            <person name="Maclea K.S."/>
            <person name="Goen A.E."/>
            <person name="Fatima S.A."/>
        </authorList>
    </citation>
    <scope>NUCLEOTIDE SEQUENCE [LARGE SCALE GENOMIC DNA]</scope>
    <source>
        <strain evidence="8 9">ATCC 700314</strain>
    </source>
</reference>
<keyword evidence="4" id="KW-0808">Transferase</keyword>
<dbReference type="SUPFAM" id="SSF47384">
    <property type="entry name" value="Homodimeric domain of signal transducing histidine kinase"/>
    <property type="match status" value="1"/>
</dbReference>
<dbReference type="PANTHER" id="PTHR43047:SF72">
    <property type="entry name" value="OSMOSENSING HISTIDINE PROTEIN KINASE SLN1"/>
    <property type="match status" value="1"/>
</dbReference>
<dbReference type="AlphaFoldDB" id="A0A3L7A646"/>
<dbReference type="CDD" id="cd00082">
    <property type="entry name" value="HisKA"/>
    <property type="match status" value="1"/>
</dbReference>
<dbReference type="RefSeq" id="WP_121624355.1">
    <property type="nucleotide sequence ID" value="NZ_JACIIW010000003.1"/>
</dbReference>
<dbReference type="FunFam" id="3.30.565.10:FF:000006">
    <property type="entry name" value="Sensor histidine kinase WalK"/>
    <property type="match status" value="1"/>
</dbReference>
<name>A0A3L7A646_9HYPH</name>
<keyword evidence="6" id="KW-1133">Transmembrane helix</keyword>
<keyword evidence="3" id="KW-0597">Phosphoprotein</keyword>
<proteinExistence type="predicted"/>
<dbReference type="GO" id="GO:0005886">
    <property type="term" value="C:plasma membrane"/>
    <property type="evidence" value="ECO:0007669"/>
    <property type="project" value="TreeGrafter"/>
</dbReference>
<dbReference type="Gene3D" id="1.10.287.130">
    <property type="match status" value="1"/>
</dbReference>
<evidence type="ECO:0000256" key="6">
    <source>
        <dbReference type="SAM" id="Phobius"/>
    </source>
</evidence>
<dbReference type="PROSITE" id="PS50109">
    <property type="entry name" value="HIS_KIN"/>
    <property type="match status" value="1"/>
</dbReference>
<dbReference type="Proteomes" id="UP000269692">
    <property type="component" value="Unassembled WGS sequence"/>
</dbReference>
<feature type="transmembrane region" description="Helical" evidence="6">
    <location>
        <begin position="45"/>
        <end position="66"/>
    </location>
</feature>
<dbReference type="GO" id="GO:0000155">
    <property type="term" value="F:phosphorelay sensor kinase activity"/>
    <property type="evidence" value="ECO:0007669"/>
    <property type="project" value="InterPro"/>
</dbReference>
<evidence type="ECO:0000256" key="3">
    <source>
        <dbReference type="ARBA" id="ARBA00022553"/>
    </source>
</evidence>
<dbReference type="SMART" id="SM00388">
    <property type="entry name" value="HisKA"/>
    <property type="match status" value="1"/>
</dbReference>
<gene>
    <name evidence="8" type="ORF">D9R14_16005</name>
</gene>
<dbReference type="InterPro" id="IPR003594">
    <property type="entry name" value="HATPase_dom"/>
</dbReference>
<protein>
    <recommendedName>
        <fullName evidence="2">histidine kinase</fullName>
        <ecNumber evidence="2">2.7.13.3</ecNumber>
    </recommendedName>
</protein>